<dbReference type="EMBL" id="BMWS01000005">
    <property type="protein sequence ID" value="GGX10206.1"/>
    <property type="molecule type" value="Genomic_DNA"/>
</dbReference>
<proteinExistence type="predicted"/>
<dbReference type="InterPro" id="IPR053145">
    <property type="entry name" value="AB_hydrolase_Est10"/>
</dbReference>
<reference evidence="2 3" key="1">
    <citation type="journal article" date="2014" name="Int. J. Syst. Evol. Microbiol.">
        <title>Complete genome sequence of Corynebacterium casei LMG S-19264T (=DSM 44701T), isolated from a smear-ripened cheese.</title>
        <authorList>
            <consortium name="US DOE Joint Genome Institute (JGI-PGF)"/>
            <person name="Walter F."/>
            <person name="Albersmeier A."/>
            <person name="Kalinowski J."/>
            <person name="Ruckert C."/>
        </authorList>
    </citation>
    <scope>NUCLEOTIDE SEQUENCE [LARGE SCALE GENOMIC DNA]</scope>
    <source>
        <strain evidence="2 3">KCTC 12285</strain>
    </source>
</reference>
<dbReference type="SUPFAM" id="SSF53474">
    <property type="entry name" value="alpha/beta-Hydrolases"/>
    <property type="match status" value="1"/>
</dbReference>
<feature type="domain" description="Serine aminopeptidase S33" evidence="1">
    <location>
        <begin position="79"/>
        <end position="276"/>
    </location>
</feature>
<keyword evidence="2" id="KW-0378">Hydrolase</keyword>
<evidence type="ECO:0000313" key="3">
    <source>
        <dbReference type="Proteomes" id="UP000601108"/>
    </source>
</evidence>
<comment type="caution">
    <text evidence="2">The sequence shown here is derived from an EMBL/GenBank/DDBJ whole genome shotgun (WGS) entry which is preliminary data.</text>
</comment>
<evidence type="ECO:0000313" key="2">
    <source>
        <dbReference type="EMBL" id="GGX10206.1"/>
    </source>
</evidence>
<dbReference type="InterPro" id="IPR029058">
    <property type="entry name" value="AB_hydrolase_fold"/>
</dbReference>
<dbReference type="PANTHER" id="PTHR43265:SF1">
    <property type="entry name" value="ESTERASE ESTD"/>
    <property type="match status" value="1"/>
</dbReference>
<dbReference type="InterPro" id="IPR022742">
    <property type="entry name" value="Hydrolase_4"/>
</dbReference>
<evidence type="ECO:0000259" key="1">
    <source>
        <dbReference type="Pfam" id="PF12146"/>
    </source>
</evidence>
<organism evidence="2 3">
    <name type="scientific">Aquimarina muelleri</name>
    <dbReference type="NCBI Taxonomy" id="279356"/>
    <lineage>
        <taxon>Bacteria</taxon>
        <taxon>Pseudomonadati</taxon>
        <taxon>Bacteroidota</taxon>
        <taxon>Flavobacteriia</taxon>
        <taxon>Flavobacteriales</taxon>
        <taxon>Flavobacteriaceae</taxon>
        <taxon>Aquimarina</taxon>
    </lineage>
</organism>
<gene>
    <name evidence="2" type="ORF">GCM10007384_09910</name>
</gene>
<sequence length="313" mass="35556">MHTPTFMKSTFCFFILFISVFCYGQEKEYNSAIIKINKYIEGTLVTPYSEDDDVPLIIFIMDAGAINRDGNDRMSKNDTFKQLSYELARQGVASFRYDKRLFKMDGLGIKEHEISLDHFIKDAVSTIEYFTKKYKKIIVAGHGQGSLVGMIASRGNVNGFISIAGNASSLDEVIIEQIATQAPGLDKSASIAFKQLKENGRATGYDPALESIFRYNLQPFMRSWIKYDPSNEISKLEIPILIIQGGKDLQVKPEQSEKLKETVSQAEYLFIQDMNHILKEIKGNRLENHKSYNEPFRKIMPEVITAIVNFANK</sequence>
<dbReference type="Gene3D" id="3.40.50.1820">
    <property type="entry name" value="alpha/beta hydrolase"/>
    <property type="match status" value="1"/>
</dbReference>
<dbReference type="GO" id="GO:0052689">
    <property type="term" value="F:carboxylic ester hydrolase activity"/>
    <property type="evidence" value="ECO:0007669"/>
    <property type="project" value="TreeGrafter"/>
</dbReference>
<dbReference type="AlphaFoldDB" id="A0A918N2A7"/>
<accession>A0A918N2A7</accession>
<name>A0A918N2A7_9FLAO</name>
<protein>
    <submittedName>
        <fullName evidence="2">Alpha/beta hydrolase</fullName>
    </submittedName>
</protein>
<dbReference type="PANTHER" id="PTHR43265">
    <property type="entry name" value="ESTERASE ESTD"/>
    <property type="match status" value="1"/>
</dbReference>
<keyword evidence="3" id="KW-1185">Reference proteome</keyword>
<dbReference type="Proteomes" id="UP000601108">
    <property type="component" value="Unassembled WGS sequence"/>
</dbReference>
<dbReference type="Pfam" id="PF12146">
    <property type="entry name" value="Hydrolase_4"/>
    <property type="match status" value="1"/>
</dbReference>